<feature type="compositionally biased region" description="Polar residues" evidence="2">
    <location>
        <begin position="456"/>
        <end position="474"/>
    </location>
</feature>
<dbReference type="PANTHER" id="PTHR43215:SF14">
    <property type="entry name" value="RADIAL SPOKE HEAD 1 HOMOLOG"/>
    <property type="match status" value="1"/>
</dbReference>
<dbReference type="SUPFAM" id="SSF82185">
    <property type="entry name" value="Histone H3 K4-specific methyltransferase SET7/9 N-terminal domain"/>
    <property type="match status" value="4"/>
</dbReference>
<feature type="compositionally biased region" description="Low complexity" evidence="2">
    <location>
        <begin position="645"/>
        <end position="655"/>
    </location>
</feature>
<evidence type="ECO:0000313" key="3">
    <source>
        <dbReference type="EMBL" id="CAG9309982.1"/>
    </source>
</evidence>
<evidence type="ECO:0000256" key="2">
    <source>
        <dbReference type="SAM" id="MobiDB-lite"/>
    </source>
</evidence>
<feature type="compositionally biased region" description="Acidic residues" evidence="2">
    <location>
        <begin position="1002"/>
        <end position="1013"/>
    </location>
</feature>
<feature type="compositionally biased region" description="Basic and acidic residues" evidence="2">
    <location>
        <begin position="387"/>
        <end position="405"/>
    </location>
</feature>
<feature type="compositionally biased region" description="Polar residues" evidence="2">
    <location>
        <begin position="1131"/>
        <end position="1162"/>
    </location>
</feature>
<feature type="compositionally biased region" description="Basic and acidic residues" evidence="2">
    <location>
        <begin position="623"/>
        <end position="637"/>
    </location>
</feature>
<accession>A0AAU9I9I3</accession>
<feature type="compositionally biased region" description="Basic and acidic residues" evidence="2">
    <location>
        <begin position="480"/>
        <end position="492"/>
    </location>
</feature>
<dbReference type="GO" id="GO:0005829">
    <property type="term" value="C:cytosol"/>
    <property type="evidence" value="ECO:0007669"/>
    <property type="project" value="TreeGrafter"/>
</dbReference>
<dbReference type="AlphaFoldDB" id="A0AAU9I9I3"/>
<feature type="region of interest" description="Disordered" evidence="2">
    <location>
        <begin position="613"/>
        <end position="682"/>
    </location>
</feature>
<feature type="region of interest" description="Disordered" evidence="2">
    <location>
        <begin position="451"/>
        <end position="578"/>
    </location>
</feature>
<comment type="caution">
    <text evidence="3">The sequence shown here is derived from an EMBL/GenBank/DDBJ whole genome shotgun (WGS) entry which is preliminary data.</text>
</comment>
<feature type="region of interest" description="Disordered" evidence="2">
    <location>
        <begin position="1131"/>
        <end position="1183"/>
    </location>
</feature>
<reference evidence="3" key="1">
    <citation type="submission" date="2021-09" db="EMBL/GenBank/DDBJ databases">
        <authorList>
            <consortium name="AG Swart"/>
            <person name="Singh M."/>
            <person name="Singh A."/>
            <person name="Seah K."/>
            <person name="Emmerich C."/>
        </authorList>
    </citation>
    <scope>NUCLEOTIDE SEQUENCE</scope>
    <source>
        <strain evidence="3">ATCC30299</strain>
    </source>
</reference>
<dbReference type="Pfam" id="PF02493">
    <property type="entry name" value="MORN"/>
    <property type="match status" value="12"/>
</dbReference>
<dbReference type="SMART" id="SM00698">
    <property type="entry name" value="MORN"/>
    <property type="match status" value="11"/>
</dbReference>
<feature type="compositionally biased region" description="Basic and acidic residues" evidence="2">
    <location>
        <begin position="557"/>
        <end position="578"/>
    </location>
</feature>
<dbReference type="Gene3D" id="2.20.110.10">
    <property type="entry name" value="Histone H3 K4-specific methyltransferase SET7/9 N-terminal domain"/>
    <property type="match status" value="4"/>
</dbReference>
<dbReference type="EMBL" id="CAJZBQ010000001">
    <property type="protein sequence ID" value="CAG9309982.1"/>
    <property type="molecule type" value="Genomic_DNA"/>
</dbReference>
<gene>
    <name evidence="3" type="ORF">BSTOLATCC_MIC196</name>
</gene>
<feature type="compositionally biased region" description="Basic and acidic residues" evidence="2">
    <location>
        <begin position="499"/>
        <end position="529"/>
    </location>
</feature>
<dbReference type="PANTHER" id="PTHR43215">
    <property type="entry name" value="RADIAL SPOKE HEAD 1 HOMOLOG"/>
    <property type="match status" value="1"/>
</dbReference>
<name>A0AAU9I9I3_9CILI</name>
<proteinExistence type="predicted"/>
<feature type="compositionally biased region" description="Low complexity" evidence="2">
    <location>
        <begin position="545"/>
        <end position="556"/>
    </location>
</feature>
<sequence length="1238" mass="139075">MSIKVENSDKKNQITPTLQPPGDIVLELFQKYPLYISKTVRKTYSTLGPFSADQIGLGPSCKTGETFDGVFSGTVDPDTETGFGVMLYKTGEIFEGFFRQMSPMGQGRFIDSNGTAYEGEWNGKILVGHAKINWSNGKSYEGSVKDKIPHGRGTEISSRGKYVGEFSNGVKKGYGEFTYADGSIYKGNFKNDNRSDKGLFIWPDGRQYEGEWLNEMMNGTGHLIWPKEKTYRGNFSKGKIHGFGTMQWIDGKIYKGLWENDKMHGKGELAQPGKPSIVGIWRDGKLINEIKSEKSSLSVSKASEEQSKALSESDEELLVSLSQSKPKKSITSKAKGVFQDTSSSDSKPKISIGEFQQREGEESISFHSEDIKGGDLFRGPGTLEFLTNKKEDSIFDPEGKSKPQPEVKMQTLDGDSSSFEIKIPQVLHPRDFDGLKASKVKAPELLIKPKAEIELPNSSINQSQRSSVNDSKVNIRTPIKPKDIKAEIDSKRSSVQSSFREEALENKPDKGSMASSKKEAAEIEKSPAKKKERKITGPQIKVDTSSSAQSESFSQSDLKETKKIPKKGETVNTKNEEALKVSVDLDSEKDYPEYMPSLNLPKNTFSSINVKKYKSAGEEPPVDLDKLLEQLSRKKDLPSNQSLNSSQISADIRSSISRDVEESKDELEESKEEQRSVSELSESMSFNIAAKEPSYINISKERHKGRLDKIMVDSSDESGENSFVEDQLVDLYLAERKLEGLASPLKRNNCPTTDYQQMSIEDVLEEFDFFDIPKISDISERYYMLLVGMRESLGKFVYYDKDIKKTKRSKYFTDWVECKKGLYYKGQLTRKGKRHGIGMELTVNHLYEGFWRDNKRCGLGRVITIRGDVFEGRWVLDMKLGFGSLWKTNGVGYVGDWEYDLYHGKGTEVTGKWTYEGDFQSGVRHGKGRLELEDGSIYNGEFFEDEPHGYGVLTWPNGSAYAGIFIHGEIKGNKGIKIPNYFAKELNEETKGKTSTIKSELLEDEEESSEDETTSAKPPIHSPFSKPKVKKVKPPIDTKPFEGKYYGIPKTTNDGESEEETKKQESLVSFPDDPDKSPYFNEIQRKFTNAQSPVQRKFSQDLQAPARQKTSQDIQAPDKVQINPLQLNLQGSKSPLSIENLSQAELSPSQRSENQGGESSPLITVRNLPSPESGVKGILKQDGSPKKGIKITLIVPEQPELTEAEIKRRKELFKKAQLKDKKPSKEQINRLKSQEDWE</sequence>
<keyword evidence="1" id="KW-0677">Repeat</keyword>
<protein>
    <submittedName>
        <fullName evidence="3">Uncharacterized protein</fullName>
    </submittedName>
</protein>
<feature type="region of interest" description="Disordered" evidence="2">
    <location>
        <begin position="355"/>
        <end position="411"/>
    </location>
</feature>
<dbReference type="Proteomes" id="UP001162131">
    <property type="component" value="Unassembled WGS sequence"/>
</dbReference>
<evidence type="ECO:0000313" key="4">
    <source>
        <dbReference type="Proteomes" id="UP001162131"/>
    </source>
</evidence>
<organism evidence="3 4">
    <name type="scientific">Blepharisma stoltei</name>
    <dbReference type="NCBI Taxonomy" id="1481888"/>
    <lineage>
        <taxon>Eukaryota</taxon>
        <taxon>Sar</taxon>
        <taxon>Alveolata</taxon>
        <taxon>Ciliophora</taxon>
        <taxon>Postciliodesmatophora</taxon>
        <taxon>Heterotrichea</taxon>
        <taxon>Heterotrichida</taxon>
        <taxon>Blepharismidae</taxon>
        <taxon>Blepharisma</taxon>
    </lineage>
</organism>
<feature type="compositionally biased region" description="Acidic residues" evidence="2">
    <location>
        <begin position="662"/>
        <end position="671"/>
    </location>
</feature>
<keyword evidence="4" id="KW-1185">Reference proteome</keyword>
<dbReference type="InterPro" id="IPR003409">
    <property type="entry name" value="MORN"/>
</dbReference>
<evidence type="ECO:0000256" key="1">
    <source>
        <dbReference type="ARBA" id="ARBA00022737"/>
    </source>
</evidence>
<feature type="region of interest" description="Disordered" evidence="2">
    <location>
        <begin position="330"/>
        <end position="349"/>
    </location>
</feature>
<feature type="region of interest" description="Disordered" evidence="2">
    <location>
        <begin position="1216"/>
        <end position="1238"/>
    </location>
</feature>
<feature type="region of interest" description="Disordered" evidence="2">
    <location>
        <begin position="992"/>
        <end position="1119"/>
    </location>
</feature>